<dbReference type="AlphaFoldDB" id="A0A1L0CER6"/>
<gene>
    <name evidence="1" type="ORF">NVI5450_4065</name>
</gene>
<accession>A0A1L0CER6</accession>
<dbReference type="EMBL" id="FPLD01000113">
    <property type="protein sequence ID" value="SGZ14494.1"/>
    <property type="molecule type" value="Genomic_DNA"/>
</dbReference>
<dbReference type="Proteomes" id="UP000183794">
    <property type="component" value="Unassembled WGS sequence"/>
</dbReference>
<evidence type="ECO:0000313" key="1">
    <source>
        <dbReference type="EMBL" id="SGZ14494.1"/>
    </source>
</evidence>
<proteinExistence type="predicted"/>
<reference evidence="1 2" key="1">
    <citation type="submission" date="2016-11" db="EMBL/GenBank/DDBJ databases">
        <authorList>
            <person name="Jaros S."/>
            <person name="Januszkiewicz K."/>
            <person name="Wedrychowicz H."/>
        </authorList>
    </citation>
    <scope>NUCLEOTIDE SEQUENCE [LARGE SCALE GENOMIC DNA]</scope>
    <source>
        <strain evidence="1">NVI 5450</strain>
    </source>
</reference>
<protein>
    <submittedName>
        <fullName evidence="1">Uncharacterized protein</fullName>
    </submittedName>
</protein>
<dbReference type="RefSeq" id="WP_075481294.1">
    <property type="nucleotide sequence ID" value="NZ_FPLD01000113.1"/>
</dbReference>
<sequence length="159" mass="17787">MFKGLNLRNFCVGLLIFSLSPPFYTSAKEETGKDEGKSFAVFSLNDSFPKLSKSKVRMIYKGKVKRINNENIELIDLTEDNDDKACFYRKLLGKSLSQMNGYRASLAFSGKGNLPVTISNNDIASILDWLEENPNGIAYATIKSLPEDVNVLFVLDSEE</sequence>
<name>A0A1L0CER6_9GAMM</name>
<dbReference type="OrthoDB" id="5368544at2"/>
<organism evidence="1 2">
    <name type="scientific">Moritella viscosa</name>
    <dbReference type="NCBI Taxonomy" id="80854"/>
    <lineage>
        <taxon>Bacteria</taxon>
        <taxon>Pseudomonadati</taxon>
        <taxon>Pseudomonadota</taxon>
        <taxon>Gammaproteobacteria</taxon>
        <taxon>Alteromonadales</taxon>
        <taxon>Moritellaceae</taxon>
        <taxon>Moritella</taxon>
    </lineage>
</organism>
<dbReference type="Gene3D" id="3.40.190.10">
    <property type="entry name" value="Periplasmic binding protein-like II"/>
    <property type="match status" value="1"/>
</dbReference>
<evidence type="ECO:0000313" key="2">
    <source>
        <dbReference type="Proteomes" id="UP000183794"/>
    </source>
</evidence>
<dbReference type="SUPFAM" id="SSF53850">
    <property type="entry name" value="Periplasmic binding protein-like II"/>
    <property type="match status" value="1"/>
</dbReference>